<dbReference type="PANTHER" id="PTHR43284:SF1">
    <property type="entry name" value="ASPARAGINE SYNTHETASE"/>
    <property type="match status" value="1"/>
</dbReference>
<evidence type="ECO:0000256" key="4">
    <source>
        <dbReference type="ARBA" id="ARBA00022741"/>
    </source>
</evidence>
<dbReference type="InterPro" id="IPR051786">
    <property type="entry name" value="ASN_synthetase/amidase"/>
</dbReference>
<dbReference type="PIRSF" id="PIRSF001589">
    <property type="entry name" value="Asn_synthetase_glu-h"/>
    <property type="match status" value="1"/>
</dbReference>
<organism evidence="9 10">
    <name type="scientific">Pricia mediterranea</name>
    <dbReference type="NCBI Taxonomy" id="3076079"/>
    <lineage>
        <taxon>Bacteria</taxon>
        <taxon>Pseudomonadati</taxon>
        <taxon>Bacteroidota</taxon>
        <taxon>Flavobacteriia</taxon>
        <taxon>Flavobacteriales</taxon>
        <taxon>Flavobacteriaceae</taxon>
        <taxon>Pricia</taxon>
    </lineage>
</organism>
<dbReference type="Pfam" id="PF13537">
    <property type="entry name" value="GATase_7"/>
    <property type="match status" value="1"/>
</dbReference>
<sequence length="616" mass="71815">MCGIYGTTKTYTEEQVKKKLERTSFRGPDRMGWKKYSSDKTTVIFGHNRLSILDLDSRSDQPFTYQEKIHLVFNGEIYNYRSLRKILKQKGYSFRTTSDTEVICAAYLEYGENCVNQFNGMFAFVIYDEEKQIFYGARDRLGQKPFYYQLNGDKFEFASQLSSIQLFNKDLTISSRGIQEYLSWNYLPSPNSIFNEVKTLKEGYCFVYNLRTHSFKTRQYWDIDYQGQQPFNGSIADAQIELEQVLGDAVKMRLHADVPVGVFLSGGIDSSLIAALAAEHKNNIATFSVKFHEKAYDESKYANMVAKHLNTNHHEILCDYREGIDLVENFSYYYDEPFADPSAIPTMLLAKYTKNHVTVALSGDGGDENFLGYHRYEWIARNRKYMAIPKSIRVLVSNLLKKIPNNNRARVLANLIEKNDIDEAYLRTVANWDAPWLIEPMKPDNFEDLKYLMHSKKNIYERATDFDIKTYLSGVINTKVDRATMAYSLEARAPLLDYRVVELARALPTEYKYTKNNQKRILKEVLYKHVPKQIFDRPKSGFGIPFRIWFREELKEYVLDQLSEEKLNNIPGIQPNIISKCIQEHMDGKWDHYMLIWRLLVLSQWLSTNGRGIAIK</sequence>
<evidence type="ECO:0000256" key="3">
    <source>
        <dbReference type="ARBA" id="ARBA00012737"/>
    </source>
</evidence>
<dbReference type="InterPro" id="IPR017932">
    <property type="entry name" value="GATase_2_dom"/>
</dbReference>
<protein>
    <recommendedName>
        <fullName evidence="3">asparagine synthase (glutamine-hydrolyzing)</fullName>
        <ecNumber evidence="3">6.3.5.4</ecNumber>
    </recommendedName>
</protein>
<dbReference type="PROSITE" id="PS51278">
    <property type="entry name" value="GATASE_TYPE_2"/>
    <property type="match status" value="1"/>
</dbReference>
<dbReference type="Gene3D" id="3.40.50.620">
    <property type="entry name" value="HUPs"/>
    <property type="match status" value="1"/>
</dbReference>
<keyword evidence="4" id="KW-0547">Nucleotide-binding</keyword>
<evidence type="ECO:0000313" key="10">
    <source>
        <dbReference type="Proteomes" id="UP001250656"/>
    </source>
</evidence>
<dbReference type="RefSeq" id="WP_314016466.1">
    <property type="nucleotide sequence ID" value="NZ_JAVTTP010000001.1"/>
</dbReference>
<evidence type="ECO:0000256" key="2">
    <source>
        <dbReference type="ARBA" id="ARBA00005752"/>
    </source>
</evidence>
<dbReference type="Pfam" id="PF00733">
    <property type="entry name" value="Asn_synthase"/>
    <property type="match status" value="1"/>
</dbReference>
<feature type="domain" description="Glutamine amidotransferase type-2" evidence="8">
    <location>
        <begin position="2"/>
        <end position="211"/>
    </location>
</feature>
<dbReference type="SUPFAM" id="SSF56235">
    <property type="entry name" value="N-terminal nucleophile aminohydrolases (Ntn hydrolases)"/>
    <property type="match status" value="1"/>
</dbReference>
<gene>
    <name evidence="9" type="primary">asnB</name>
    <name evidence="9" type="ORF">RQM65_16225</name>
</gene>
<name>A0ABU3L8Z0_9FLAO</name>
<keyword evidence="9" id="KW-0436">Ligase</keyword>
<dbReference type="CDD" id="cd00712">
    <property type="entry name" value="AsnB"/>
    <property type="match status" value="1"/>
</dbReference>
<comment type="caution">
    <text evidence="9">The sequence shown here is derived from an EMBL/GenBank/DDBJ whole genome shotgun (WGS) entry which is preliminary data.</text>
</comment>
<dbReference type="InterPro" id="IPR033738">
    <property type="entry name" value="AsnB_N"/>
</dbReference>
<evidence type="ECO:0000256" key="1">
    <source>
        <dbReference type="ARBA" id="ARBA00005187"/>
    </source>
</evidence>
<comment type="catalytic activity">
    <reaction evidence="7">
        <text>L-aspartate + L-glutamine + ATP + H2O = L-asparagine + L-glutamate + AMP + diphosphate + H(+)</text>
        <dbReference type="Rhea" id="RHEA:12228"/>
        <dbReference type="ChEBI" id="CHEBI:15377"/>
        <dbReference type="ChEBI" id="CHEBI:15378"/>
        <dbReference type="ChEBI" id="CHEBI:29985"/>
        <dbReference type="ChEBI" id="CHEBI:29991"/>
        <dbReference type="ChEBI" id="CHEBI:30616"/>
        <dbReference type="ChEBI" id="CHEBI:33019"/>
        <dbReference type="ChEBI" id="CHEBI:58048"/>
        <dbReference type="ChEBI" id="CHEBI:58359"/>
        <dbReference type="ChEBI" id="CHEBI:456215"/>
        <dbReference type="EC" id="6.3.5.4"/>
    </reaction>
</comment>
<dbReference type="SUPFAM" id="SSF52402">
    <property type="entry name" value="Adenine nucleotide alpha hydrolases-like"/>
    <property type="match status" value="1"/>
</dbReference>
<dbReference type="InterPro" id="IPR006426">
    <property type="entry name" value="Asn_synth_AEB"/>
</dbReference>
<comment type="similarity">
    <text evidence="2">Belongs to the asparagine synthetase family.</text>
</comment>
<dbReference type="GO" id="GO:0004066">
    <property type="term" value="F:asparagine synthase (glutamine-hydrolyzing) activity"/>
    <property type="evidence" value="ECO:0007669"/>
    <property type="project" value="UniProtKB-EC"/>
</dbReference>
<dbReference type="InterPro" id="IPR014729">
    <property type="entry name" value="Rossmann-like_a/b/a_fold"/>
</dbReference>
<evidence type="ECO:0000259" key="8">
    <source>
        <dbReference type="PROSITE" id="PS51278"/>
    </source>
</evidence>
<evidence type="ECO:0000313" key="9">
    <source>
        <dbReference type="EMBL" id="MDT7830216.1"/>
    </source>
</evidence>
<dbReference type="CDD" id="cd01991">
    <property type="entry name" value="Asn_synthase_B_C"/>
    <property type="match status" value="1"/>
</dbReference>
<dbReference type="InterPro" id="IPR001962">
    <property type="entry name" value="Asn_synthase"/>
</dbReference>
<keyword evidence="6" id="KW-0315">Glutamine amidotransferase</keyword>
<dbReference type="EMBL" id="JAVTTP010000001">
    <property type="protein sequence ID" value="MDT7830216.1"/>
    <property type="molecule type" value="Genomic_DNA"/>
</dbReference>
<dbReference type="EC" id="6.3.5.4" evidence="3"/>
<accession>A0ABU3L8Z0</accession>
<evidence type="ECO:0000256" key="7">
    <source>
        <dbReference type="ARBA" id="ARBA00048741"/>
    </source>
</evidence>
<evidence type="ECO:0000256" key="6">
    <source>
        <dbReference type="ARBA" id="ARBA00022962"/>
    </source>
</evidence>
<dbReference type="Proteomes" id="UP001250656">
    <property type="component" value="Unassembled WGS sequence"/>
</dbReference>
<reference evidence="9 10" key="1">
    <citation type="submission" date="2023-09" db="EMBL/GenBank/DDBJ databases">
        <title>Novel taxa isolated from Blanes Bay.</title>
        <authorList>
            <person name="Rey-Velasco X."/>
            <person name="Lucena T."/>
        </authorList>
    </citation>
    <scope>NUCLEOTIDE SEQUENCE [LARGE SCALE GENOMIC DNA]</scope>
    <source>
        <strain evidence="9 10">S334</strain>
    </source>
</reference>
<dbReference type="InterPro" id="IPR029055">
    <property type="entry name" value="Ntn_hydrolases_N"/>
</dbReference>
<evidence type="ECO:0000256" key="5">
    <source>
        <dbReference type="ARBA" id="ARBA00022840"/>
    </source>
</evidence>
<dbReference type="PANTHER" id="PTHR43284">
    <property type="entry name" value="ASPARAGINE SYNTHETASE (GLUTAMINE-HYDROLYZING)"/>
    <property type="match status" value="1"/>
</dbReference>
<dbReference type="NCBIfam" id="TIGR01536">
    <property type="entry name" value="asn_synth_AEB"/>
    <property type="match status" value="1"/>
</dbReference>
<proteinExistence type="inferred from homology"/>
<keyword evidence="5" id="KW-0067">ATP-binding</keyword>
<comment type="pathway">
    <text evidence="1">Amino-acid biosynthesis; L-asparagine biosynthesis; L-asparagine from L-aspartate (L-Gln route): step 1/1.</text>
</comment>
<dbReference type="Gene3D" id="3.60.20.10">
    <property type="entry name" value="Glutamine Phosphoribosylpyrophosphate, subunit 1, domain 1"/>
    <property type="match status" value="1"/>
</dbReference>
<keyword evidence="10" id="KW-1185">Reference proteome</keyword>